<feature type="compositionally biased region" description="Basic residues" evidence="1">
    <location>
        <begin position="7"/>
        <end position="16"/>
    </location>
</feature>
<dbReference type="AlphaFoldDB" id="A0AAP0QGA7"/>
<accession>A0AAP0QGA7</accession>
<gene>
    <name evidence="2" type="ORF">WN944_004389</name>
</gene>
<sequence length="109" mass="12526">MGNDHHYNHHHHHHHHGDSPYDDPFLSHEVNGSNSFCIESAMNSICPNSPDLIEISDDEIMQNHDQNLQRDWGLGASAACQQQLLKDRGFLPLQQSLHPLFYRKKSPHT</sequence>
<dbReference type="EMBL" id="JBCGBO010000006">
    <property type="protein sequence ID" value="KAK9193692.1"/>
    <property type="molecule type" value="Genomic_DNA"/>
</dbReference>
<proteinExistence type="predicted"/>
<evidence type="ECO:0000313" key="2">
    <source>
        <dbReference type="EMBL" id="KAK9193692.1"/>
    </source>
</evidence>
<evidence type="ECO:0000256" key="1">
    <source>
        <dbReference type="SAM" id="MobiDB-lite"/>
    </source>
</evidence>
<evidence type="ECO:0000313" key="3">
    <source>
        <dbReference type="Proteomes" id="UP001428341"/>
    </source>
</evidence>
<protein>
    <submittedName>
        <fullName evidence="2">Uncharacterized protein</fullName>
    </submittedName>
</protein>
<name>A0AAP0QGA7_9ROSI</name>
<comment type="caution">
    <text evidence="2">The sequence shown here is derived from an EMBL/GenBank/DDBJ whole genome shotgun (WGS) entry which is preliminary data.</text>
</comment>
<keyword evidence="3" id="KW-1185">Reference proteome</keyword>
<organism evidence="2 3">
    <name type="scientific">Citrus x changshan-huyou</name>
    <dbReference type="NCBI Taxonomy" id="2935761"/>
    <lineage>
        <taxon>Eukaryota</taxon>
        <taxon>Viridiplantae</taxon>
        <taxon>Streptophyta</taxon>
        <taxon>Embryophyta</taxon>
        <taxon>Tracheophyta</taxon>
        <taxon>Spermatophyta</taxon>
        <taxon>Magnoliopsida</taxon>
        <taxon>eudicotyledons</taxon>
        <taxon>Gunneridae</taxon>
        <taxon>Pentapetalae</taxon>
        <taxon>rosids</taxon>
        <taxon>malvids</taxon>
        <taxon>Sapindales</taxon>
        <taxon>Rutaceae</taxon>
        <taxon>Aurantioideae</taxon>
        <taxon>Citrus</taxon>
    </lineage>
</organism>
<dbReference type="Proteomes" id="UP001428341">
    <property type="component" value="Unassembled WGS sequence"/>
</dbReference>
<reference evidence="2 3" key="1">
    <citation type="submission" date="2024-05" db="EMBL/GenBank/DDBJ databases">
        <title>Haplotype-resolved chromosome-level genome assembly of Huyou (Citrus changshanensis).</title>
        <authorList>
            <person name="Miao C."/>
            <person name="Chen W."/>
            <person name="Wu Y."/>
            <person name="Wang L."/>
            <person name="Zhao S."/>
            <person name="Grierson D."/>
            <person name="Xu C."/>
            <person name="Chen K."/>
        </authorList>
    </citation>
    <scope>NUCLEOTIDE SEQUENCE [LARGE SCALE GENOMIC DNA]</scope>
    <source>
        <strain evidence="2">01-14</strain>
        <tissue evidence="2">Leaf</tissue>
    </source>
</reference>
<feature type="region of interest" description="Disordered" evidence="1">
    <location>
        <begin position="1"/>
        <end position="20"/>
    </location>
</feature>